<feature type="chain" id="PRO_5032305012" evidence="3">
    <location>
        <begin position="22"/>
        <end position="332"/>
    </location>
</feature>
<evidence type="ECO:0000313" key="4">
    <source>
        <dbReference type="EMBL" id="CAF0825809.1"/>
    </source>
</evidence>
<feature type="region of interest" description="Disordered" evidence="1">
    <location>
        <begin position="270"/>
        <end position="332"/>
    </location>
</feature>
<keyword evidence="2" id="KW-1133">Transmembrane helix</keyword>
<feature type="transmembrane region" description="Helical" evidence="2">
    <location>
        <begin position="240"/>
        <end position="265"/>
    </location>
</feature>
<comment type="caution">
    <text evidence="4">The sequence shown here is derived from an EMBL/GenBank/DDBJ whole genome shotgun (WGS) entry which is preliminary data.</text>
</comment>
<dbReference type="EMBL" id="CAJNOG010000041">
    <property type="protein sequence ID" value="CAF0825809.1"/>
    <property type="molecule type" value="Genomic_DNA"/>
</dbReference>
<evidence type="ECO:0000313" key="5">
    <source>
        <dbReference type="Proteomes" id="UP000663845"/>
    </source>
</evidence>
<keyword evidence="2" id="KW-0472">Membrane</keyword>
<keyword evidence="2" id="KW-0812">Transmembrane</keyword>
<accession>A0A813UFN4</accession>
<dbReference type="AlphaFoldDB" id="A0A813UFN4"/>
<protein>
    <submittedName>
        <fullName evidence="4">Uncharacterized protein</fullName>
    </submittedName>
</protein>
<reference evidence="4" key="1">
    <citation type="submission" date="2021-02" db="EMBL/GenBank/DDBJ databases">
        <authorList>
            <person name="Nowell W R."/>
        </authorList>
    </citation>
    <scope>NUCLEOTIDE SEQUENCE</scope>
</reference>
<evidence type="ECO:0000256" key="2">
    <source>
        <dbReference type="SAM" id="Phobius"/>
    </source>
</evidence>
<feature type="signal peptide" evidence="3">
    <location>
        <begin position="1"/>
        <end position="21"/>
    </location>
</feature>
<organism evidence="4 5">
    <name type="scientific">Adineta steineri</name>
    <dbReference type="NCBI Taxonomy" id="433720"/>
    <lineage>
        <taxon>Eukaryota</taxon>
        <taxon>Metazoa</taxon>
        <taxon>Spiralia</taxon>
        <taxon>Gnathifera</taxon>
        <taxon>Rotifera</taxon>
        <taxon>Eurotatoria</taxon>
        <taxon>Bdelloidea</taxon>
        <taxon>Adinetida</taxon>
        <taxon>Adinetidae</taxon>
        <taxon>Adineta</taxon>
    </lineage>
</organism>
<gene>
    <name evidence="4" type="ORF">JYZ213_LOCUS6563</name>
</gene>
<evidence type="ECO:0000256" key="1">
    <source>
        <dbReference type="SAM" id="MobiDB-lite"/>
    </source>
</evidence>
<feature type="region of interest" description="Disordered" evidence="1">
    <location>
        <begin position="98"/>
        <end position="117"/>
    </location>
</feature>
<evidence type="ECO:0000256" key="3">
    <source>
        <dbReference type="SAM" id="SignalP"/>
    </source>
</evidence>
<keyword evidence="3" id="KW-0732">Signal</keyword>
<proteinExistence type="predicted"/>
<sequence length="332" mass="38012">MTMYGNFILLIFLSILISSNGQYHDDERDLPPATYAADRSSKSTFDTQFSRGRCPERFYQSGEECLYFATDGKIYNWPEVERVCSRRIARMLNKHSSSDMYQQNQNKPHLNQPNMTPTKGVRQLVLNTPEKTEIFRALFREYNEQNFAIRLPSDYNTLRRCHNIKDDKWPQYCINPKYSNATCFETVSNGPNDVCVREVECKQRYLRVACEFTLPGSPEITNSKFQNCPIVRGLRHRLPLWAWILIAVGVAVLLAIIVAIIVFVLKSKRNPSGGKRPLSESRTKAPDNMGHTTETADPSTKPMLNRPPVPNRPTDSGYLQPRKSLPDNNSNA</sequence>
<dbReference type="Proteomes" id="UP000663845">
    <property type="component" value="Unassembled WGS sequence"/>
</dbReference>
<name>A0A813UFN4_9BILA</name>